<keyword evidence="2" id="KW-1133">Transmembrane helix</keyword>
<evidence type="ECO:0000313" key="3">
    <source>
        <dbReference type="EMBL" id="OGZ76931.1"/>
    </source>
</evidence>
<evidence type="ECO:0000256" key="1">
    <source>
        <dbReference type="SAM" id="MobiDB-lite"/>
    </source>
</evidence>
<keyword evidence="2" id="KW-0472">Membrane</keyword>
<sequence length="371" mass="41615">MTIDFSIFQNNENLLFILIIFLIVLVALAIVVFIIVSVFKLIKETVKKIFFKNEDLEYDRNFDVVVPELEESRQEREKIAEKQQEFGKDLTHAPKMQYMDIKKPSEENTAEKDQKQAFGKKEKKDIEEGLVALKKSAIGEKEEESTVFSKIKIPVSKKFATGGTGAGGGKTVAEKDGGPAKDSNIDQEGLDEKNGATGAEKSYQPVSSGKESIIQQNRMEMLKGSEIKIPREKIAERAFGAQKDSYNTGEKISSEIHEDALASRPNSNTKKDDSIFSGKSEVSRIDLRQKLGGDPKVWLAEKQVGLTLNSAERGKLEKEVFPQTYGRNISKTDLKWGIKKLNQKMLNTKDSAEKGKIRKEIKFFKKIGGIK</sequence>
<dbReference type="EMBL" id="MHPE01000021">
    <property type="protein sequence ID" value="OGZ76931.1"/>
    <property type="molecule type" value="Genomic_DNA"/>
</dbReference>
<evidence type="ECO:0000313" key="4">
    <source>
        <dbReference type="Proteomes" id="UP000178632"/>
    </source>
</evidence>
<feature type="compositionally biased region" description="Polar residues" evidence="1">
    <location>
        <begin position="204"/>
        <end position="216"/>
    </location>
</feature>
<comment type="caution">
    <text evidence="3">The sequence shown here is derived from an EMBL/GenBank/DDBJ whole genome shotgun (WGS) entry which is preliminary data.</text>
</comment>
<feature type="region of interest" description="Disordered" evidence="1">
    <location>
        <begin position="240"/>
        <end position="279"/>
    </location>
</feature>
<feature type="region of interest" description="Disordered" evidence="1">
    <location>
        <begin position="158"/>
        <end position="216"/>
    </location>
</feature>
<accession>A0A1G2IR92</accession>
<protein>
    <submittedName>
        <fullName evidence="3">Uncharacterized protein</fullName>
    </submittedName>
</protein>
<dbReference type="AlphaFoldDB" id="A0A1G2IR92"/>
<dbReference type="Proteomes" id="UP000178632">
    <property type="component" value="Unassembled WGS sequence"/>
</dbReference>
<feature type="transmembrane region" description="Helical" evidence="2">
    <location>
        <begin position="14"/>
        <end position="42"/>
    </location>
</feature>
<organism evidence="3 4">
    <name type="scientific">Candidatus Staskawiczbacteria bacterium RIFCSPLOWO2_12_FULL_37_15</name>
    <dbReference type="NCBI Taxonomy" id="1802218"/>
    <lineage>
        <taxon>Bacteria</taxon>
        <taxon>Candidatus Staskawicziibacteriota</taxon>
    </lineage>
</organism>
<evidence type="ECO:0000256" key="2">
    <source>
        <dbReference type="SAM" id="Phobius"/>
    </source>
</evidence>
<gene>
    <name evidence="3" type="ORF">A3G45_01900</name>
</gene>
<reference evidence="3 4" key="1">
    <citation type="journal article" date="2016" name="Nat. Commun.">
        <title>Thousands of microbial genomes shed light on interconnected biogeochemical processes in an aquifer system.</title>
        <authorList>
            <person name="Anantharaman K."/>
            <person name="Brown C.T."/>
            <person name="Hug L.A."/>
            <person name="Sharon I."/>
            <person name="Castelle C.J."/>
            <person name="Probst A.J."/>
            <person name="Thomas B.C."/>
            <person name="Singh A."/>
            <person name="Wilkins M.J."/>
            <person name="Karaoz U."/>
            <person name="Brodie E.L."/>
            <person name="Williams K.H."/>
            <person name="Hubbard S.S."/>
            <person name="Banfield J.F."/>
        </authorList>
    </citation>
    <scope>NUCLEOTIDE SEQUENCE [LARGE SCALE GENOMIC DNA]</scope>
</reference>
<name>A0A1G2IR92_9BACT</name>
<proteinExistence type="predicted"/>
<feature type="compositionally biased region" description="Basic and acidic residues" evidence="1">
    <location>
        <begin position="252"/>
        <end position="261"/>
    </location>
</feature>
<feature type="region of interest" description="Disordered" evidence="1">
    <location>
        <begin position="101"/>
        <end position="121"/>
    </location>
</feature>
<keyword evidence="2" id="KW-0812">Transmembrane</keyword>